<dbReference type="Proteomes" id="UP000010792">
    <property type="component" value="Chromosome"/>
</dbReference>
<evidence type="ECO:0000313" key="3">
    <source>
        <dbReference type="Proteomes" id="UP000010792"/>
    </source>
</evidence>
<dbReference type="EMBL" id="FO082820">
    <property type="protein sequence ID" value="CCF20958.1"/>
    <property type="molecule type" value="Genomic_DNA"/>
</dbReference>
<sequence length="57" mass="6576">MKRMKEKIGLAKAYPSKLDAEDRVKYAGSRKTSVAGRRLMNLAPCPRRRRRGGRRQC</sequence>
<dbReference type="STRING" id="1125847.NT26_3235"/>
<feature type="compositionally biased region" description="Basic residues" evidence="1">
    <location>
        <begin position="46"/>
        <end position="57"/>
    </location>
</feature>
<keyword evidence="3" id="KW-1185">Reference proteome</keyword>
<dbReference type="KEGG" id="rht:NT26_3235"/>
<accession>L0NIL6</accession>
<protein>
    <submittedName>
        <fullName evidence="2">Uncharacterized protein</fullName>
    </submittedName>
</protein>
<proteinExistence type="predicted"/>
<evidence type="ECO:0000313" key="2">
    <source>
        <dbReference type="EMBL" id="CCF20958.1"/>
    </source>
</evidence>
<name>L0NIL6_9HYPH</name>
<dbReference type="AlphaFoldDB" id="L0NIL6"/>
<reference evidence="2 3" key="1">
    <citation type="journal article" date="2013" name="Genome Biol. Evol.">
        <title>Life in an arsenic-containing gold mine: genome and physiology of the autotrophic arsenite-oxidizing bacterium rhizobium sp. NT-26.</title>
        <authorList>
            <person name="Andres J."/>
            <person name="Arsene-Ploetze F."/>
            <person name="Barbe V."/>
            <person name="Brochier-Armanet C."/>
            <person name="Cleiss-Arnold J."/>
            <person name="Coppee J.Y."/>
            <person name="Dillies M.A."/>
            <person name="Geist"/>
            <person name="L"/>
            <person name="Joublin A."/>
            <person name="Koechler S."/>
            <person name="Lassalle F."/>
            <person name="Marchal M."/>
            <person name="Medigue C."/>
            <person name="Muller D."/>
            <person name="Nesme X."/>
            <person name="Plewniak F."/>
            <person name="Proux C."/>
            <person name="Ramirez-Bahena M.H."/>
            <person name="Schenowitz C."/>
            <person name="Sismeiro O."/>
            <person name="Vallenet D."/>
            <person name="Santini J.M."/>
            <person name="Bertin P.N."/>
        </authorList>
    </citation>
    <scope>NUCLEOTIDE SEQUENCE [LARGE SCALE GENOMIC DNA]</scope>
    <source>
        <strain evidence="2 3">NT-26</strain>
    </source>
</reference>
<gene>
    <name evidence="2" type="ORF">NT26_3235</name>
</gene>
<evidence type="ECO:0000256" key="1">
    <source>
        <dbReference type="SAM" id="MobiDB-lite"/>
    </source>
</evidence>
<feature type="region of interest" description="Disordered" evidence="1">
    <location>
        <begin position="24"/>
        <end position="57"/>
    </location>
</feature>
<organism evidence="2 3">
    <name type="scientific">Pseudorhizobium banfieldiae</name>
    <dbReference type="NCBI Taxonomy" id="1125847"/>
    <lineage>
        <taxon>Bacteria</taxon>
        <taxon>Pseudomonadati</taxon>
        <taxon>Pseudomonadota</taxon>
        <taxon>Alphaproteobacteria</taxon>
        <taxon>Hyphomicrobiales</taxon>
        <taxon>Rhizobiaceae</taxon>
        <taxon>Rhizobium/Agrobacterium group</taxon>
        <taxon>Pseudorhizobium</taxon>
    </lineage>
</organism>